<keyword evidence="1" id="KW-0378">Hydrolase</keyword>
<dbReference type="SUPFAM" id="SSF52266">
    <property type="entry name" value="SGNH hydrolase"/>
    <property type="match status" value="1"/>
</dbReference>
<dbReference type="PANTHER" id="PTHR31032">
    <property type="entry name" value="PGR5-LIKE PROTEIN 1B, CHLOROPLASTIC"/>
    <property type="match status" value="1"/>
</dbReference>
<feature type="compositionally biased region" description="Basic residues" evidence="2">
    <location>
        <begin position="70"/>
        <end position="81"/>
    </location>
</feature>
<evidence type="ECO:0000259" key="4">
    <source>
        <dbReference type="Pfam" id="PF03629"/>
    </source>
</evidence>
<feature type="transmembrane region" description="Helical" evidence="3">
    <location>
        <begin position="556"/>
        <end position="577"/>
    </location>
</feature>
<organism evidence="5 6">
    <name type="scientific">Eragrostis curvula</name>
    <name type="common">weeping love grass</name>
    <dbReference type="NCBI Taxonomy" id="38414"/>
    <lineage>
        <taxon>Eukaryota</taxon>
        <taxon>Viridiplantae</taxon>
        <taxon>Streptophyta</taxon>
        <taxon>Embryophyta</taxon>
        <taxon>Tracheophyta</taxon>
        <taxon>Spermatophyta</taxon>
        <taxon>Magnoliopsida</taxon>
        <taxon>Liliopsida</taxon>
        <taxon>Poales</taxon>
        <taxon>Poaceae</taxon>
        <taxon>PACMAD clade</taxon>
        <taxon>Chloridoideae</taxon>
        <taxon>Eragrostideae</taxon>
        <taxon>Eragrostidinae</taxon>
        <taxon>Eragrostis</taxon>
    </lineage>
</organism>
<evidence type="ECO:0000256" key="2">
    <source>
        <dbReference type="SAM" id="MobiDB-lite"/>
    </source>
</evidence>
<keyword evidence="3" id="KW-0812">Transmembrane</keyword>
<comment type="caution">
    <text evidence="5">The sequence shown here is derived from an EMBL/GenBank/DDBJ whole genome shotgun (WGS) entry which is preliminary data.</text>
</comment>
<feature type="domain" description="Sialate O-acetylesterase" evidence="4">
    <location>
        <begin position="81"/>
        <end position="297"/>
    </location>
</feature>
<dbReference type="Proteomes" id="UP000324897">
    <property type="component" value="Chromosome 5"/>
</dbReference>
<dbReference type="GO" id="GO:0016730">
    <property type="term" value="F:oxidoreductase activity, acting on iron-sulfur proteins as donors"/>
    <property type="evidence" value="ECO:0007669"/>
    <property type="project" value="InterPro"/>
</dbReference>
<dbReference type="Pfam" id="PF03629">
    <property type="entry name" value="SASA"/>
    <property type="match status" value="1"/>
</dbReference>
<dbReference type="InterPro" id="IPR036514">
    <property type="entry name" value="SGNH_hydro_sf"/>
</dbReference>
<keyword evidence="6" id="KW-1185">Reference proteome</keyword>
<dbReference type="GO" id="GO:0009773">
    <property type="term" value="P:photosynthetic electron transport in photosystem I"/>
    <property type="evidence" value="ECO:0007669"/>
    <property type="project" value="InterPro"/>
</dbReference>
<sequence length="681" mass="75442">KSEPTNQTNPTLSPFAFPFALKTNSNHEPRRRTWSGKEKEKENGGPPRRPPSPPRLRRPGRPASLQQGRLHPRRPVQHGRRGGVVGNHWDGIVPYDCAPSGSILRLTPDLRWEQAHEPLHQGIDAANHAVGVGPGMSFANALLRSGRAGAPVLGVVPCAVGGTRMAEWGKGSQLYGDMLRRARVAVETGGRIGALLWFQGESDTVRWSDANEYGRRMTMLVRQLRADLGMPHLLVIQVGLASGLGQYTEVVREAQKGIKLRNVRFVDAKGLPLQDGHLHLSTQAQVQLGHMLAQSYLNYVGLLPRGTTQRVEKSEEAPREWDSLHTSEFPISPSLGSLSPPSTTPSLLLLRLQRPSPISRFSMASEVWLSPSSRLPSLANTPRRFHSPSSFRAPRALPSLTLRRRTVVVRRRLRATEQQGQVQQQQGQEDVEDGNVLPYCSIDRKQKKTIGEMEQEFLQALQSFYYDQKAIMSNEEFDNLKEELMWEGSSVVMLTPDEQRLLEASMAYAAGNPIMSDAEFDELKLKLKQDGSDIVTEGPRCSLRSRKVYSDLSVDYLKMFLLNVPATVVALGLFFFIDELTGFEINVFQLPEPFGFIFTWFAALPLILFLAQSLTNAIIKDFLILKGPCPNCGAENLSFFGTILSVSSGGTTNNVKCADCGSDLVYDSKSRLITPAEAAKA</sequence>
<dbReference type="Gramene" id="TVU44248">
    <property type="protein sequence ID" value="TVU44248"/>
    <property type="gene ID" value="EJB05_03684"/>
</dbReference>
<evidence type="ECO:0000313" key="5">
    <source>
        <dbReference type="EMBL" id="TVU44248.1"/>
    </source>
</evidence>
<reference evidence="5 6" key="1">
    <citation type="journal article" date="2019" name="Sci. Rep.">
        <title>A high-quality genome of Eragrostis curvula grass provides insights into Poaceae evolution and supports new strategies to enhance forage quality.</title>
        <authorList>
            <person name="Carballo J."/>
            <person name="Santos B.A.C.M."/>
            <person name="Zappacosta D."/>
            <person name="Garbus I."/>
            <person name="Selva J.P."/>
            <person name="Gallo C.A."/>
            <person name="Diaz A."/>
            <person name="Albertini E."/>
            <person name="Caccamo M."/>
            <person name="Echenique V."/>
        </authorList>
    </citation>
    <scope>NUCLEOTIDE SEQUENCE [LARGE SCALE GENOMIC DNA]</scope>
    <source>
        <strain evidence="6">cv. Victoria</strain>
        <tissue evidence="5">Leaf</tissue>
    </source>
</reference>
<dbReference type="OrthoDB" id="42638at2759"/>
<keyword evidence="3" id="KW-1133">Transmembrane helix</keyword>
<name>A0A5J9W804_9POAL</name>
<protein>
    <recommendedName>
        <fullName evidence="4">Sialate O-acetylesterase domain-containing protein</fullName>
    </recommendedName>
</protein>
<feature type="transmembrane region" description="Helical" evidence="3">
    <location>
        <begin position="597"/>
        <end position="619"/>
    </location>
</feature>
<evidence type="ECO:0000256" key="1">
    <source>
        <dbReference type="ARBA" id="ARBA00022801"/>
    </source>
</evidence>
<dbReference type="InterPro" id="IPR039987">
    <property type="entry name" value="PGRL1"/>
</dbReference>
<accession>A0A5J9W804</accession>
<keyword evidence="3" id="KW-0472">Membrane</keyword>
<dbReference type="GO" id="GO:0009535">
    <property type="term" value="C:chloroplast thylakoid membrane"/>
    <property type="evidence" value="ECO:0007669"/>
    <property type="project" value="InterPro"/>
</dbReference>
<dbReference type="Gene3D" id="3.40.50.1110">
    <property type="entry name" value="SGNH hydrolase"/>
    <property type="match status" value="1"/>
</dbReference>
<feature type="region of interest" description="Disordered" evidence="2">
    <location>
        <begin position="1"/>
        <end position="83"/>
    </location>
</feature>
<gene>
    <name evidence="5" type="ORF">EJB05_03684</name>
</gene>
<proteinExistence type="predicted"/>
<dbReference type="PANTHER" id="PTHR31032:SF7">
    <property type="entry name" value="EXPRESSED PROTEIN"/>
    <property type="match status" value="1"/>
</dbReference>
<evidence type="ECO:0000256" key="3">
    <source>
        <dbReference type="SAM" id="Phobius"/>
    </source>
</evidence>
<feature type="compositionally biased region" description="Polar residues" evidence="2">
    <location>
        <begin position="1"/>
        <end position="12"/>
    </location>
</feature>
<dbReference type="GO" id="GO:0016787">
    <property type="term" value="F:hydrolase activity"/>
    <property type="evidence" value="ECO:0007669"/>
    <property type="project" value="UniProtKB-KW"/>
</dbReference>
<feature type="non-terminal residue" evidence="5">
    <location>
        <position position="1"/>
    </location>
</feature>
<dbReference type="InterPro" id="IPR005181">
    <property type="entry name" value="SASA"/>
</dbReference>
<dbReference type="AlphaFoldDB" id="A0A5J9W804"/>
<dbReference type="EMBL" id="RWGY01000004">
    <property type="protein sequence ID" value="TVU44248.1"/>
    <property type="molecule type" value="Genomic_DNA"/>
</dbReference>
<evidence type="ECO:0000313" key="6">
    <source>
        <dbReference type="Proteomes" id="UP000324897"/>
    </source>
</evidence>